<dbReference type="HOGENOM" id="CLU_1124282_0_0_1"/>
<dbReference type="InParanoid" id="A0A0C2TET5"/>
<organism evidence="1 2">
    <name type="scientific">Amanita muscaria (strain Koide BX008)</name>
    <dbReference type="NCBI Taxonomy" id="946122"/>
    <lineage>
        <taxon>Eukaryota</taxon>
        <taxon>Fungi</taxon>
        <taxon>Dikarya</taxon>
        <taxon>Basidiomycota</taxon>
        <taxon>Agaricomycotina</taxon>
        <taxon>Agaricomycetes</taxon>
        <taxon>Agaricomycetidae</taxon>
        <taxon>Agaricales</taxon>
        <taxon>Pluteineae</taxon>
        <taxon>Amanitaceae</taxon>
        <taxon>Amanita</taxon>
    </lineage>
</organism>
<dbReference type="AlphaFoldDB" id="A0A0C2TET5"/>
<sequence>MLRTPVKLNKDEMRRLSVYSGLSASPVRLSRAFTNHILFLTQALTMTMTTTTTPTGKTQWIPLHLLGTMRLSIHTSPKSFKNMIRRCANASIRRSRTGHKRFNLRPLRVTRRRQERLCRNPTFALFVQSYARPLHLPLSRRYLTYVHPISPLRSSSFPWVGMAIEILKLLLLPVPHLDKRCRISRHLERDSRHAPSSCREINRIHPSMLLPASQFNRKAKKYQATRRLPHDKKLELLGFKPAVALFH</sequence>
<accession>A0A0C2TET5</accession>
<proteinExistence type="predicted"/>
<protein>
    <submittedName>
        <fullName evidence="1">Uncharacterized protein</fullName>
    </submittedName>
</protein>
<evidence type="ECO:0000313" key="1">
    <source>
        <dbReference type="EMBL" id="KIL65359.1"/>
    </source>
</evidence>
<dbReference type="EMBL" id="KN818243">
    <property type="protein sequence ID" value="KIL65359.1"/>
    <property type="molecule type" value="Genomic_DNA"/>
</dbReference>
<name>A0A0C2TET5_AMAMK</name>
<gene>
    <name evidence="1" type="ORF">M378DRAFT_539078</name>
</gene>
<dbReference type="Proteomes" id="UP000054549">
    <property type="component" value="Unassembled WGS sequence"/>
</dbReference>
<keyword evidence="2" id="KW-1185">Reference proteome</keyword>
<reference evidence="1 2" key="1">
    <citation type="submission" date="2014-04" db="EMBL/GenBank/DDBJ databases">
        <title>Evolutionary Origins and Diversification of the Mycorrhizal Mutualists.</title>
        <authorList>
            <consortium name="DOE Joint Genome Institute"/>
            <consortium name="Mycorrhizal Genomics Consortium"/>
            <person name="Kohler A."/>
            <person name="Kuo A."/>
            <person name="Nagy L.G."/>
            <person name="Floudas D."/>
            <person name="Copeland A."/>
            <person name="Barry K.W."/>
            <person name="Cichocki N."/>
            <person name="Veneault-Fourrey C."/>
            <person name="LaButti K."/>
            <person name="Lindquist E.A."/>
            <person name="Lipzen A."/>
            <person name="Lundell T."/>
            <person name="Morin E."/>
            <person name="Murat C."/>
            <person name="Riley R."/>
            <person name="Ohm R."/>
            <person name="Sun H."/>
            <person name="Tunlid A."/>
            <person name="Henrissat B."/>
            <person name="Grigoriev I.V."/>
            <person name="Hibbett D.S."/>
            <person name="Martin F."/>
        </authorList>
    </citation>
    <scope>NUCLEOTIDE SEQUENCE [LARGE SCALE GENOMIC DNA]</scope>
    <source>
        <strain evidence="1 2">Koide BX008</strain>
    </source>
</reference>
<evidence type="ECO:0000313" key="2">
    <source>
        <dbReference type="Proteomes" id="UP000054549"/>
    </source>
</evidence>